<sequence>MPLELYCPQCGEHVNTETLEIEQAICPSCGEREAIKAYINYRKIHDQVHDGVITNTIKDS</sequence>
<evidence type="ECO:0000313" key="1">
    <source>
        <dbReference type="EMBL" id="UOF90683.1"/>
    </source>
</evidence>
<gene>
    <name evidence="1" type="ORF">LSG31_22995</name>
</gene>
<name>A0ABY4CJV5_9BACL</name>
<dbReference type="Proteomes" id="UP000830167">
    <property type="component" value="Chromosome"/>
</dbReference>
<organism evidence="1 2">
    <name type="scientific">Fodinisporobacter ferrooxydans</name>
    <dbReference type="NCBI Taxonomy" id="2901836"/>
    <lineage>
        <taxon>Bacteria</taxon>
        <taxon>Bacillati</taxon>
        <taxon>Bacillota</taxon>
        <taxon>Bacilli</taxon>
        <taxon>Bacillales</taxon>
        <taxon>Alicyclobacillaceae</taxon>
        <taxon>Fodinisporobacter</taxon>
    </lineage>
</organism>
<accession>A0ABY4CJV5</accession>
<proteinExistence type="predicted"/>
<reference evidence="1" key="1">
    <citation type="submission" date="2021-12" db="EMBL/GenBank/DDBJ databases">
        <title>Alicyclobacillaceae gen. nov., sp. nov., isolated from chalcocite enrichment system.</title>
        <authorList>
            <person name="Jiang Z."/>
        </authorList>
    </citation>
    <scope>NUCLEOTIDE SEQUENCE</scope>
    <source>
        <strain evidence="1">MYW30-H2</strain>
    </source>
</reference>
<protein>
    <submittedName>
        <fullName evidence="1">Uncharacterized protein</fullName>
    </submittedName>
</protein>
<keyword evidence="2" id="KW-1185">Reference proteome</keyword>
<dbReference type="EMBL" id="CP089291">
    <property type="protein sequence ID" value="UOF90683.1"/>
    <property type="molecule type" value="Genomic_DNA"/>
</dbReference>
<evidence type="ECO:0000313" key="2">
    <source>
        <dbReference type="Proteomes" id="UP000830167"/>
    </source>
</evidence>
<dbReference type="RefSeq" id="WP_347437382.1">
    <property type="nucleotide sequence ID" value="NZ_CP089291.1"/>
</dbReference>